<comment type="similarity">
    <text evidence="2 6">Belongs to the RER1 family.</text>
</comment>
<sequence length="200" mass="23478">MMSSSEATGETSGSLQNIPATYARIKRQYQQLLDRVTPHVLYRWIGTTVTVALFELRIVYAQGWYIVCYAHAIYLLNLLLAFLQPKFDPSLQDDLMADELEGGEGDIPSPLPSSRDDEFRPFVRRLPEWQFWLSTTRATLISFFMTFSTVFDVPVYWPILVMYFCVLFVLTMRRQLQHMIKYRYIPFDWGRKTRYGGSQK</sequence>
<evidence type="ECO:0000256" key="3">
    <source>
        <dbReference type="ARBA" id="ARBA00022692"/>
    </source>
</evidence>
<dbReference type="PANTHER" id="PTHR10743">
    <property type="entry name" value="PROTEIN RER1"/>
    <property type="match status" value="1"/>
</dbReference>
<dbReference type="AlphaFoldDB" id="A0AAD4LKL1"/>
<name>A0AAD4LKL1_9AGAM</name>
<feature type="transmembrane region" description="Helical" evidence="7">
    <location>
        <begin position="155"/>
        <end position="173"/>
    </location>
</feature>
<proteinExistence type="inferred from homology"/>
<protein>
    <recommendedName>
        <fullName evidence="6">Protein RER1</fullName>
    </recommendedName>
</protein>
<dbReference type="InterPro" id="IPR004932">
    <property type="entry name" value="Rer1"/>
</dbReference>
<evidence type="ECO:0000256" key="1">
    <source>
        <dbReference type="ARBA" id="ARBA00004141"/>
    </source>
</evidence>
<feature type="transmembrane region" description="Helical" evidence="7">
    <location>
        <begin position="64"/>
        <end position="83"/>
    </location>
</feature>
<accession>A0AAD4LKL1</accession>
<comment type="subcellular location">
    <subcellularLocation>
        <location evidence="1">Membrane</location>
        <topology evidence="1">Multi-pass membrane protein</topology>
    </subcellularLocation>
</comment>
<dbReference type="EMBL" id="JAKELL010000014">
    <property type="protein sequence ID" value="KAH8994450.1"/>
    <property type="molecule type" value="Genomic_DNA"/>
</dbReference>
<dbReference type="GO" id="GO:0006621">
    <property type="term" value="P:protein retention in ER lumen"/>
    <property type="evidence" value="ECO:0007669"/>
    <property type="project" value="TreeGrafter"/>
</dbReference>
<evidence type="ECO:0000313" key="9">
    <source>
        <dbReference type="Proteomes" id="UP001201163"/>
    </source>
</evidence>
<dbReference type="GO" id="GO:0005783">
    <property type="term" value="C:endoplasmic reticulum"/>
    <property type="evidence" value="ECO:0007669"/>
    <property type="project" value="GOC"/>
</dbReference>
<evidence type="ECO:0000256" key="4">
    <source>
        <dbReference type="ARBA" id="ARBA00022989"/>
    </source>
</evidence>
<evidence type="ECO:0000256" key="7">
    <source>
        <dbReference type="SAM" id="Phobius"/>
    </source>
</evidence>
<dbReference type="GO" id="GO:0006890">
    <property type="term" value="P:retrograde vesicle-mediated transport, Golgi to endoplasmic reticulum"/>
    <property type="evidence" value="ECO:0007669"/>
    <property type="project" value="TreeGrafter"/>
</dbReference>
<reference evidence="8" key="1">
    <citation type="submission" date="2022-01" db="EMBL/GenBank/DDBJ databases">
        <title>Comparative genomics reveals a dynamic genome evolution in the ectomycorrhizal milk-cap (Lactarius) mushrooms.</title>
        <authorList>
            <consortium name="DOE Joint Genome Institute"/>
            <person name="Lebreton A."/>
            <person name="Tang N."/>
            <person name="Kuo A."/>
            <person name="LaButti K."/>
            <person name="Drula E."/>
            <person name="Barry K."/>
            <person name="Clum A."/>
            <person name="Lipzen A."/>
            <person name="Mousain D."/>
            <person name="Ng V."/>
            <person name="Wang R."/>
            <person name="Wang X."/>
            <person name="Dai Y."/>
            <person name="Henrissat B."/>
            <person name="Grigoriev I.V."/>
            <person name="Guerin-Laguette A."/>
            <person name="Yu F."/>
            <person name="Martin F.M."/>
        </authorList>
    </citation>
    <scope>NUCLEOTIDE SEQUENCE</scope>
    <source>
        <strain evidence="8">QP</strain>
    </source>
</reference>
<dbReference type="Pfam" id="PF03248">
    <property type="entry name" value="Rer1"/>
    <property type="match status" value="1"/>
</dbReference>
<evidence type="ECO:0000256" key="5">
    <source>
        <dbReference type="ARBA" id="ARBA00023136"/>
    </source>
</evidence>
<keyword evidence="9" id="KW-1185">Reference proteome</keyword>
<keyword evidence="5 6" id="KW-0472">Membrane</keyword>
<gene>
    <name evidence="8" type="ORF">EDB92DRAFT_278370</name>
</gene>
<comment type="caution">
    <text evidence="8">The sequence shown here is derived from an EMBL/GenBank/DDBJ whole genome shotgun (WGS) entry which is preliminary data.</text>
</comment>
<evidence type="ECO:0000256" key="6">
    <source>
        <dbReference type="PIRNR" id="PIRNR016013"/>
    </source>
</evidence>
<dbReference type="Proteomes" id="UP001201163">
    <property type="component" value="Unassembled WGS sequence"/>
</dbReference>
<evidence type="ECO:0000256" key="2">
    <source>
        <dbReference type="ARBA" id="ARBA00006070"/>
    </source>
</evidence>
<organism evidence="8 9">
    <name type="scientific">Lactarius akahatsu</name>
    <dbReference type="NCBI Taxonomy" id="416441"/>
    <lineage>
        <taxon>Eukaryota</taxon>
        <taxon>Fungi</taxon>
        <taxon>Dikarya</taxon>
        <taxon>Basidiomycota</taxon>
        <taxon>Agaricomycotina</taxon>
        <taxon>Agaricomycetes</taxon>
        <taxon>Russulales</taxon>
        <taxon>Russulaceae</taxon>
        <taxon>Lactarius</taxon>
    </lineage>
</organism>
<comment type="function">
    <text evidence="6">Involved in the retrieval of endoplasmic reticulum membrane proteins from the early Golgi compartment.</text>
</comment>
<dbReference type="PIRSF" id="PIRSF016013">
    <property type="entry name" value="AtER_Rer1p"/>
    <property type="match status" value="1"/>
</dbReference>
<dbReference type="PANTHER" id="PTHR10743:SF0">
    <property type="entry name" value="PROTEIN RER1"/>
    <property type="match status" value="1"/>
</dbReference>
<dbReference type="GO" id="GO:0000139">
    <property type="term" value="C:Golgi membrane"/>
    <property type="evidence" value="ECO:0007669"/>
    <property type="project" value="TreeGrafter"/>
</dbReference>
<keyword evidence="3 7" id="KW-0812">Transmembrane</keyword>
<keyword evidence="4 7" id="KW-1133">Transmembrane helix</keyword>
<evidence type="ECO:0000313" key="8">
    <source>
        <dbReference type="EMBL" id="KAH8994450.1"/>
    </source>
</evidence>